<name>W4FA47_APHAT</name>
<organism evidence="2">
    <name type="scientific">Aphanomyces astaci</name>
    <name type="common">Crayfish plague agent</name>
    <dbReference type="NCBI Taxonomy" id="112090"/>
    <lineage>
        <taxon>Eukaryota</taxon>
        <taxon>Sar</taxon>
        <taxon>Stramenopiles</taxon>
        <taxon>Oomycota</taxon>
        <taxon>Saprolegniomycetes</taxon>
        <taxon>Saprolegniales</taxon>
        <taxon>Verrucalvaceae</taxon>
        <taxon>Aphanomyces</taxon>
    </lineage>
</organism>
<dbReference type="GeneID" id="20820752"/>
<dbReference type="VEuPathDB" id="FungiDB:H257_18756"/>
<feature type="region of interest" description="Disordered" evidence="1">
    <location>
        <begin position="17"/>
        <end position="55"/>
    </location>
</feature>
<evidence type="ECO:0000256" key="1">
    <source>
        <dbReference type="SAM" id="MobiDB-lite"/>
    </source>
</evidence>
<dbReference type="AlphaFoldDB" id="W4FA47"/>
<reference evidence="2" key="1">
    <citation type="submission" date="2013-12" db="EMBL/GenBank/DDBJ databases">
        <title>The Genome Sequence of Aphanomyces astaci APO3.</title>
        <authorList>
            <consortium name="The Broad Institute Genomics Platform"/>
            <person name="Russ C."/>
            <person name="Tyler B."/>
            <person name="van West P."/>
            <person name="Dieguez-Uribeondo J."/>
            <person name="Young S.K."/>
            <person name="Zeng Q."/>
            <person name="Gargeya S."/>
            <person name="Fitzgerald M."/>
            <person name="Abouelleil A."/>
            <person name="Alvarado L."/>
            <person name="Chapman S.B."/>
            <person name="Gainer-Dewar J."/>
            <person name="Goldberg J."/>
            <person name="Griggs A."/>
            <person name="Gujja S."/>
            <person name="Hansen M."/>
            <person name="Howarth C."/>
            <person name="Imamovic A."/>
            <person name="Ireland A."/>
            <person name="Larimer J."/>
            <person name="McCowan C."/>
            <person name="Murphy C."/>
            <person name="Pearson M."/>
            <person name="Poon T.W."/>
            <person name="Priest M."/>
            <person name="Roberts A."/>
            <person name="Saif S."/>
            <person name="Shea T."/>
            <person name="Sykes S."/>
            <person name="Wortman J."/>
            <person name="Nusbaum C."/>
            <person name="Birren B."/>
        </authorList>
    </citation>
    <scope>NUCLEOTIDE SEQUENCE [LARGE SCALE GENOMIC DNA]</scope>
    <source>
        <strain evidence="2">APO3</strain>
    </source>
</reference>
<evidence type="ECO:0000313" key="2">
    <source>
        <dbReference type="EMBL" id="ETV64337.1"/>
    </source>
</evidence>
<proteinExistence type="predicted"/>
<dbReference type="EMBL" id="KI913324">
    <property type="protein sequence ID" value="ETV64337.1"/>
    <property type="molecule type" value="Genomic_DNA"/>
</dbReference>
<dbReference type="RefSeq" id="XP_009846179.1">
    <property type="nucleotide sequence ID" value="XM_009847877.1"/>
</dbReference>
<gene>
    <name evidence="2" type="ORF">H257_18756</name>
</gene>
<sequence>MIKAQLLEQVQLLQQQLSHQPPQLSHQPPQLQGDNDVAPTTTPKKRISTKPSTPSIASSMATSLVDTASEAPVVYTHTMVPCKQLHVLWEKLALRFNILTEQPVDSLKNKLRKLRSEFVAIQHSLTATGNDELSTPPKPSYYSEMLFGMERAPSASPGAEDDVEVLEDLHAPGSKQQNKRKVEIDLEMQRQRQMRKKQNPDLAAGLNNLGEALASGLIEAAKVKNSRSSGVDMSEQMTKLLDLMEETKSSIDKTNDVNDKMLEFLQGKF</sequence>
<protein>
    <submittedName>
        <fullName evidence="2">Uncharacterized protein</fullName>
    </submittedName>
</protein>
<feature type="compositionally biased region" description="Low complexity" evidence="1">
    <location>
        <begin position="17"/>
        <end position="32"/>
    </location>
</feature>
<accession>W4FA47</accession>